<organism evidence="1 2">
    <name type="scientific">Lysinibacillus telephonicus</name>
    <dbReference type="NCBI Taxonomy" id="1714840"/>
    <lineage>
        <taxon>Bacteria</taxon>
        <taxon>Bacillati</taxon>
        <taxon>Bacillota</taxon>
        <taxon>Bacilli</taxon>
        <taxon>Bacillales</taxon>
        <taxon>Bacillaceae</taxon>
        <taxon>Lysinibacillus</taxon>
    </lineage>
</organism>
<evidence type="ECO:0000313" key="2">
    <source>
        <dbReference type="Proteomes" id="UP000276349"/>
    </source>
</evidence>
<dbReference type="EMBL" id="RXNR01000020">
    <property type="protein sequence ID" value="RTQ93329.1"/>
    <property type="molecule type" value="Genomic_DNA"/>
</dbReference>
<evidence type="ECO:0000313" key="1">
    <source>
        <dbReference type="EMBL" id="RTQ93329.1"/>
    </source>
</evidence>
<sequence>MKLRDFLIGVATGLAAAIIIKETSEKISPFISANQVLNNVKAEFKKESPIDGSWIYMKAEEFRNGIMTIPVYRGGISRVVNGEMETYEFAADARSGVVVELIKQS</sequence>
<keyword evidence="2" id="KW-1185">Reference proteome</keyword>
<protein>
    <recommendedName>
        <fullName evidence="3">Peptidase M4</fullName>
    </recommendedName>
</protein>
<dbReference type="AlphaFoldDB" id="A0A3S0HMR2"/>
<reference evidence="1 2" key="1">
    <citation type="submission" date="2018-12" db="EMBL/GenBank/DDBJ databases">
        <authorList>
            <person name="Yu L."/>
        </authorList>
    </citation>
    <scope>NUCLEOTIDE SEQUENCE [LARGE SCALE GENOMIC DNA]</scope>
    <source>
        <strain evidence="1 2">S5H2222</strain>
    </source>
</reference>
<dbReference type="RefSeq" id="WP_126294093.1">
    <property type="nucleotide sequence ID" value="NZ_CP155468.1"/>
</dbReference>
<evidence type="ECO:0008006" key="3">
    <source>
        <dbReference type="Google" id="ProtNLM"/>
    </source>
</evidence>
<gene>
    <name evidence="1" type="ORF">EKG35_08860</name>
</gene>
<dbReference type="Proteomes" id="UP000276349">
    <property type="component" value="Unassembled WGS sequence"/>
</dbReference>
<accession>A0A3S0HMR2</accession>
<proteinExistence type="predicted"/>
<comment type="caution">
    <text evidence="1">The sequence shown here is derived from an EMBL/GenBank/DDBJ whole genome shotgun (WGS) entry which is preliminary data.</text>
</comment>
<name>A0A3S0HMR2_9BACI</name>
<dbReference type="OrthoDB" id="2989832at2"/>